<dbReference type="SUPFAM" id="SSF52402">
    <property type="entry name" value="Adenine nucleotide alpha hydrolases-like"/>
    <property type="match status" value="1"/>
</dbReference>
<dbReference type="InterPro" id="IPR023382">
    <property type="entry name" value="MnmA-like_central_sf"/>
</dbReference>
<dbReference type="AlphaFoldDB" id="A0A1F7W4K8"/>
<comment type="caution">
    <text evidence="10">Lacks conserved residue(s) required for the propagation of feature annotation.</text>
</comment>
<dbReference type="Pfam" id="PF03054">
    <property type="entry name" value="tRNA_Me_trans"/>
    <property type="match status" value="1"/>
</dbReference>
<dbReference type="GO" id="GO:0103016">
    <property type="term" value="F:tRNA-uridine 2-sulfurtransferase activity"/>
    <property type="evidence" value="ECO:0007669"/>
    <property type="project" value="UniProtKB-EC"/>
</dbReference>
<feature type="site" description="Interaction with tRNA" evidence="10">
    <location>
        <position position="357"/>
    </location>
</feature>
<reference evidence="13 14" key="1">
    <citation type="journal article" date="2016" name="Nat. Commun.">
        <title>Thousands of microbial genomes shed light on interconnected biogeochemical processes in an aquifer system.</title>
        <authorList>
            <person name="Anantharaman K."/>
            <person name="Brown C.T."/>
            <person name="Hug L.A."/>
            <person name="Sharon I."/>
            <person name="Castelle C.J."/>
            <person name="Probst A.J."/>
            <person name="Thomas B.C."/>
            <person name="Singh A."/>
            <person name="Wilkins M.J."/>
            <person name="Karaoz U."/>
            <person name="Brodie E.L."/>
            <person name="Williams K.H."/>
            <person name="Hubbard S.S."/>
            <person name="Banfield J.F."/>
        </authorList>
    </citation>
    <scope>NUCLEOTIDE SEQUENCE [LARGE SCALE GENOMIC DNA]</scope>
</reference>
<dbReference type="EMBL" id="MGFD01000037">
    <property type="protein sequence ID" value="OGL97690.1"/>
    <property type="molecule type" value="Genomic_DNA"/>
</dbReference>
<dbReference type="Gene3D" id="2.40.30.10">
    <property type="entry name" value="Translation factors"/>
    <property type="match status" value="1"/>
</dbReference>
<evidence type="ECO:0000256" key="8">
    <source>
        <dbReference type="ARBA" id="ARBA00023157"/>
    </source>
</evidence>
<feature type="region of interest" description="Interaction with tRNA" evidence="10">
    <location>
        <begin position="170"/>
        <end position="172"/>
    </location>
</feature>
<dbReference type="GO" id="GO:0002143">
    <property type="term" value="P:tRNA wobble position uridine thiolation"/>
    <property type="evidence" value="ECO:0007669"/>
    <property type="project" value="TreeGrafter"/>
</dbReference>
<dbReference type="InterPro" id="IPR004506">
    <property type="entry name" value="MnmA-like"/>
</dbReference>
<keyword evidence="2 10" id="KW-0820">tRNA-binding</keyword>
<dbReference type="CDD" id="cd01998">
    <property type="entry name" value="MnmA_TRMU-like"/>
    <property type="match status" value="1"/>
</dbReference>
<feature type="domain" description="tRNA-specific 2-thiouridylase MnmA-like C-terminal" evidence="11">
    <location>
        <begin position="300"/>
        <end position="373"/>
    </location>
</feature>
<evidence type="ECO:0000259" key="12">
    <source>
        <dbReference type="Pfam" id="PF20259"/>
    </source>
</evidence>
<dbReference type="InterPro" id="IPR046884">
    <property type="entry name" value="MnmA-like_central"/>
</dbReference>
<accession>A0A1F7W4K8</accession>
<dbReference type="Gene3D" id="2.30.30.280">
    <property type="entry name" value="Adenine nucleotide alpha hydrolases-like domains"/>
    <property type="match status" value="1"/>
</dbReference>
<dbReference type="PANTHER" id="PTHR11933:SF5">
    <property type="entry name" value="MITOCHONDRIAL TRNA-SPECIFIC 2-THIOURIDYLASE 1"/>
    <property type="match status" value="1"/>
</dbReference>
<dbReference type="InterPro" id="IPR014729">
    <property type="entry name" value="Rossmann-like_a/b/a_fold"/>
</dbReference>
<feature type="region of interest" description="Interaction with target base in tRNA" evidence="10">
    <location>
        <begin position="109"/>
        <end position="111"/>
    </location>
</feature>
<dbReference type="GO" id="GO:0005524">
    <property type="term" value="F:ATP binding"/>
    <property type="evidence" value="ECO:0007669"/>
    <property type="project" value="UniProtKB-KW"/>
</dbReference>
<keyword evidence="7 10" id="KW-0694">RNA-binding</keyword>
<evidence type="ECO:0000256" key="3">
    <source>
        <dbReference type="ARBA" id="ARBA00022679"/>
    </source>
</evidence>
<dbReference type="InterPro" id="IPR046885">
    <property type="entry name" value="MnmA-like_C"/>
</dbReference>
<dbReference type="STRING" id="1802421.A2318_03755"/>
<dbReference type="Proteomes" id="UP000177331">
    <property type="component" value="Unassembled WGS sequence"/>
</dbReference>
<dbReference type="GO" id="GO:0000049">
    <property type="term" value="F:tRNA binding"/>
    <property type="evidence" value="ECO:0007669"/>
    <property type="project" value="UniProtKB-KW"/>
</dbReference>
<dbReference type="GO" id="GO:0005737">
    <property type="term" value="C:cytoplasm"/>
    <property type="evidence" value="ECO:0007669"/>
    <property type="project" value="UniProtKB-SubCell"/>
</dbReference>
<keyword evidence="5 10" id="KW-0547">Nucleotide-binding</keyword>
<dbReference type="PANTHER" id="PTHR11933">
    <property type="entry name" value="TRNA 5-METHYLAMINOMETHYL-2-THIOURIDYLATE -METHYLTRANSFERASE"/>
    <property type="match status" value="1"/>
</dbReference>
<evidence type="ECO:0000313" key="14">
    <source>
        <dbReference type="Proteomes" id="UP000177331"/>
    </source>
</evidence>
<gene>
    <name evidence="10" type="primary">mnmA</name>
    <name evidence="13" type="ORF">A2318_03755</name>
</gene>
<comment type="caution">
    <text evidence="13">The sequence shown here is derived from an EMBL/GenBank/DDBJ whole genome shotgun (WGS) entry which is preliminary data.</text>
</comment>
<dbReference type="FunFam" id="2.30.30.280:FF:000001">
    <property type="entry name" value="tRNA-specific 2-thiouridylase MnmA"/>
    <property type="match status" value="1"/>
</dbReference>
<keyword evidence="8" id="KW-1015">Disulfide bond</keyword>
<keyword evidence="4 10" id="KW-0819">tRNA processing</keyword>
<keyword evidence="3 10" id="KW-0808">Transferase</keyword>
<comment type="subcellular location">
    <subcellularLocation>
        <location evidence="10">Cytoplasm</location>
    </subcellularLocation>
</comment>
<comment type="similarity">
    <text evidence="10">Belongs to the MnmA/TRMU family.</text>
</comment>
<proteinExistence type="inferred from homology"/>
<dbReference type="Pfam" id="PF20259">
    <property type="entry name" value="tRNA_Me_trans_M"/>
    <property type="match status" value="1"/>
</dbReference>
<dbReference type="HAMAP" id="MF_00144">
    <property type="entry name" value="tRNA_thiouridyl_MnmA"/>
    <property type="match status" value="1"/>
</dbReference>
<comment type="function">
    <text evidence="10">Catalyzes the 2-thiolation of uridine at the wobble position (U34) of tRNA, leading to the formation of s(2)U34.</text>
</comment>
<keyword evidence="1 10" id="KW-0963">Cytoplasm</keyword>
<feature type="active site" description="Cysteine persulfide intermediate" evidence="10">
    <location>
        <position position="220"/>
    </location>
</feature>
<feature type="domain" description="tRNA-specific 2-thiouridylase MnmA-like central" evidence="12">
    <location>
        <begin position="229"/>
        <end position="291"/>
    </location>
</feature>
<organism evidence="13 14">
    <name type="scientific">Candidatus Uhrbacteria bacterium RIFOXYB2_FULL_45_11</name>
    <dbReference type="NCBI Taxonomy" id="1802421"/>
    <lineage>
        <taxon>Bacteria</taxon>
        <taxon>Candidatus Uhriibacteriota</taxon>
    </lineage>
</organism>
<dbReference type="NCBIfam" id="NF001138">
    <property type="entry name" value="PRK00143.1"/>
    <property type="match status" value="1"/>
</dbReference>
<name>A0A1F7W4K8_9BACT</name>
<evidence type="ECO:0000256" key="5">
    <source>
        <dbReference type="ARBA" id="ARBA00022741"/>
    </source>
</evidence>
<protein>
    <recommendedName>
        <fullName evidence="10">tRNA-specific 2-thiouridylase MnmA</fullName>
        <ecNumber evidence="10">2.8.1.13</ecNumber>
    </recommendedName>
</protein>
<evidence type="ECO:0000256" key="1">
    <source>
        <dbReference type="ARBA" id="ARBA00022490"/>
    </source>
</evidence>
<evidence type="ECO:0000259" key="11">
    <source>
        <dbReference type="Pfam" id="PF20258"/>
    </source>
</evidence>
<feature type="site" description="Interaction with tRNA" evidence="10">
    <location>
        <position position="139"/>
    </location>
</feature>
<dbReference type="EC" id="2.8.1.13" evidence="10"/>
<evidence type="ECO:0000256" key="4">
    <source>
        <dbReference type="ARBA" id="ARBA00022694"/>
    </source>
</evidence>
<evidence type="ECO:0000256" key="10">
    <source>
        <dbReference type="HAMAP-Rule" id="MF_00144"/>
    </source>
</evidence>
<keyword evidence="6 10" id="KW-0067">ATP-binding</keyword>
<dbReference type="Pfam" id="PF20258">
    <property type="entry name" value="tRNA_Me_trans_C"/>
    <property type="match status" value="1"/>
</dbReference>
<evidence type="ECO:0000256" key="6">
    <source>
        <dbReference type="ARBA" id="ARBA00022840"/>
    </source>
</evidence>
<evidence type="ECO:0000256" key="7">
    <source>
        <dbReference type="ARBA" id="ARBA00022884"/>
    </source>
</evidence>
<sequence length="374" mass="41979">MNKKPKVLLGMSGGVDSSVSAVLLLEAGYEVIGAFMKNWSGDVNGPEVKGTDRIGTSFEECGWKTERRDAMRVAAQLGIPFLTFDFETEYRRDVVEYMFREFEAGRTPNPDVMCNRYMKFDLFLKEADKLGCDFIATGHYARTENPLLIEEGAGGSVSRTRILKGIDPNKDQTYFLWAIDKAVLPRVLFPIGHLEKPVVREIAAKHNLEVATKKDSTGICFVGEVDMREFLKARMKEEPGNVVTTDGKVIGKHIGINFYTIGQRHGLDIGGGDPYYVVEKRRETNEVVVGSNFHPALFKKELTASQLNWFKEPQFPIECEARLRHRQPVQKCMVSREGDNQVHVTFSEPQRAVTPGQSIVFYVGDEMIGGGIID</sequence>
<feature type="binding site" evidence="10">
    <location>
        <position position="36"/>
    </location>
    <ligand>
        <name>ATP</name>
        <dbReference type="ChEBI" id="CHEBI:30616"/>
    </ligand>
</feature>
<feature type="binding site" evidence="10">
    <location>
        <begin position="10"/>
        <end position="17"/>
    </location>
    <ligand>
        <name>ATP</name>
        <dbReference type="ChEBI" id="CHEBI:30616"/>
    </ligand>
</feature>
<feature type="active site" description="Nucleophile" evidence="10">
    <location>
        <position position="114"/>
    </location>
</feature>
<dbReference type="Gene3D" id="3.40.50.620">
    <property type="entry name" value="HUPs"/>
    <property type="match status" value="1"/>
</dbReference>
<evidence type="ECO:0000256" key="9">
    <source>
        <dbReference type="ARBA" id="ARBA00051542"/>
    </source>
</evidence>
<comment type="catalytic activity">
    <reaction evidence="9 10">
        <text>S-sulfanyl-L-cysteinyl-[protein] + uridine(34) in tRNA + AH2 + ATP = 2-thiouridine(34) in tRNA + L-cysteinyl-[protein] + A + AMP + diphosphate + H(+)</text>
        <dbReference type="Rhea" id="RHEA:47032"/>
        <dbReference type="Rhea" id="RHEA-COMP:10131"/>
        <dbReference type="Rhea" id="RHEA-COMP:11726"/>
        <dbReference type="Rhea" id="RHEA-COMP:11727"/>
        <dbReference type="Rhea" id="RHEA-COMP:11728"/>
        <dbReference type="ChEBI" id="CHEBI:13193"/>
        <dbReference type="ChEBI" id="CHEBI:15378"/>
        <dbReference type="ChEBI" id="CHEBI:17499"/>
        <dbReference type="ChEBI" id="CHEBI:29950"/>
        <dbReference type="ChEBI" id="CHEBI:30616"/>
        <dbReference type="ChEBI" id="CHEBI:33019"/>
        <dbReference type="ChEBI" id="CHEBI:61963"/>
        <dbReference type="ChEBI" id="CHEBI:65315"/>
        <dbReference type="ChEBI" id="CHEBI:87170"/>
        <dbReference type="ChEBI" id="CHEBI:456215"/>
        <dbReference type="EC" id="2.8.1.13"/>
    </reaction>
</comment>
<dbReference type="NCBIfam" id="TIGR00420">
    <property type="entry name" value="trmU"/>
    <property type="match status" value="1"/>
</dbReference>
<evidence type="ECO:0000256" key="2">
    <source>
        <dbReference type="ARBA" id="ARBA00022555"/>
    </source>
</evidence>
<evidence type="ECO:0000313" key="13">
    <source>
        <dbReference type="EMBL" id="OGL97690.1"/>
    </source>
</evidence>
<dbReference type="FunFam" id="2.40.30.10:FF:000023">
    <property type="entry name" value="tRNA-specific 2-thiouridylase MnmA"/>
    <property type="match status" value="1"/>
</dbReference>
<feature type="binding site" evidence="10">
    <location>
        <position position="138"/>
    </location>
    <ligand>
        <name>ATP</name>
        <dbReference type="ChEBI" id="CHEBI:30616"/>
    </ligand>
</feature>